<gene>
    <name evidence="2" type="ORF">AMECASPLE_034443</name>
</gene>
<reference evidence="2 3" key="1">
    <citation type="submission" date="2021-06" db="EMBL/GenBank/DDBJ databases">
        <authorList>
            <person name="Palmer J.M."/>
        </authorList>
    </citation>
    <scope>NUCLEOTIDE SEQUENCE [LARGE SCALE GENOMIC DNA]</scope>
    <source>
        <strain evidence="2 3">AS_MEX2019</strain>
        <tissue evidence="2">Muscle</tissue>
    </source>
</reference>
<evidence type="ECO:0000313" key="2">
    <source>
        <dbReference type="EMBL" id="MEQ2281837.1"/>
    </source>
</evidence>
<feature type="region of interest" description="Disordered" evidence="1">
    <location>
        <begin position="1"/>
        <end position="55"/>
    </location>
</feature>
<proteinExistence type="predicted"/>
<organism evidence="2 3">
    <name type="scientific">Ameca splendens</name>
    <dbReference type="NCBI Taxonomy" id="208324"/>
    <lineage>
        <taxon>Eukaryota</taxon>
        <taxon>Metazoa</taxon>
        <taxon>Chordata</taxon>
        <taxon>Craniata</taxon>
        <taxon>Vertebrata</taxon>
        <taxon>Euteleostomi</taxon>
        <taxon>Actinopterygii</taxon>
        <taxon>Neopterygii</taxon>
        <taxon>Teleostei</taxon>
        <taxon>Neoteleostei</taxon>
        <taxon>Acanthomorphata</taxon>
        <taxon>Ovalentaria</taxon>
        <taxon>Atherinomorphae</taxon>
        <taxon>Cyprinodontiformes</taxon>
        <taxon>Goodeidae</taxon>
        <taxon>Ameca</taxon>
    </lineage>
</organism>
<keyword evidence="3" id="KW-1185">Reference proteome</keyword>
<feature type="region of interest" description="Disordered" evidence="1">
    <location>
        <begin position="121"/>
        <end position="141"/>
    </location>
</feature>
<evidence type="ECO:0000313" key="3">
    <source>
        <dbReference type="Proteomes" id="UP001469553"/>
    </source>
</evidence>
<name>A0ABV0XK79_9TELE</name>
<evidence type="ECO:0000256" key="1">
    <source>
        <dbReference type="SAM" id="MobiDB-lite"/>
    </source>
</evidence>
<protein>
    <submittedName>
        <fullName evidence="2">Uncharacterized protein</fullName>
    </submittedName>
</protein>
<comment type="caution">
    <text evidence="2">The sequence shown here is derived from an EMBL/GenBank/DDBJ whole genome shotgun (WGS) entry which is preliminary data.</text>
</comment>
<dbReference type="Proteomes" id="UP001469553">
    <property type="component" value="Unassembled WGS sequence"/>
</dbReference>
<dbReference type="EMBL" id="JAHRIP010004875">
    <property type="protein sequence ID" value="MEQ2281837.1"/>
    <property type="molecule type" value="Genomic_DNA"/>
</dbReference>
<feature type="compositionally biased region" description="Pro residues" evidence="1">
    <location>
        <begin position="8"/>
        <end position="24"/>
    </location>
</feature>
<accession>A0ABV0XK79</accession>
<sequence>MQDFPWPLRTPPIPGFLPQQPPEPHAAWTAGTHHLLPESHRPKRPERSLLQPDSIPHCRCPPAGLRIAVATGTNNLATTAPVIRLSNGGMEHGPLGLNVPHLPRNVFEALPEVRVEAPPHGSLRQAFPVEPQDSFVSARSD</sequence>